<keyword evidence="14" id="KW-0670">Pyruvate</keyword>
<keyword evidence="7 10" id="KW-0456">Lyase</keyword>
<dbReference type="GO" id="GO:0005829">
    <property type="term" value="C:cytosol"/>
    <property type="evidence" value="ECO:0007669"/>
    <property type="project" value="TreeGrafter"/>
</dbReference>
<keyword evidence="6 10" id="KW-0460">Magnesium</keyword>
<dbReference type="SUPFAM" id="SSF51621">
    <property type="entry name" value="Phosphoenolpyruvate/pyruvate domain"/>
    <property type="match status" value="1"/>
</dbReference>
<dbReference type="InterPro" id="IPR021135">
    <property type="entry name" value="PEP_COase"/>
</dbReference>
<dbReference type="PANTHER" id="PTHR30523:SF6">
    <property type="entry name" value="PHOSPHOENOLPYRUVATE CARBOXYLASE"/>
    <property type="match status" value="1"/>
</dbReference>
<reference evidence="15" key="1">
    <citation type="submission" date="2016-10" db="EMBL/GenBank/DDBJ databases">
        <authorList>
            <person name="Varghese N."/>
            <person name="Submissions S."/>
        </authorList>
    </citation>
    <scope>NUCLEOTIDE SEQUENCE [LARGE SCALE GENOMIC DNA]</scope>
    <source>
        <strain evidence="15">S6-262</strain>
    </source>
</reference>
<accession>A0A1H8C8F3</accession>
<evidence type="ECO:0000256" key="6">
    <source>
        <dbReference type="ARBA" id="ARBA00022842"/>
    </source>
</evidence>
<evidence type="ECO:0000313" key="14">
    <source>
        <dbReference type="EMBL" id="SEM91242.1"/>
    </source>
</evidence>
<evidence type="ECO:0000256" key="4">
    <source>
        <dbReference type="ARBA" id="ARBA00012305"/>
    </source>
</evidence>
<dbReference type="InterPro" id="IPR033129">
    <property type="entry name" value="PEPCASE_His_AS"/>
</dbReference>
<proteinExistence type="inferred from homology"/>
<comment type="catalytic activity">
    <reaction evidence="9 10">
        <text>oxaloacetate + phosphate = phosphoenolpyruvate + hydrogencarbonate</text>
        <dbReference type="Rhea" id="RHEA:28370"/>
        <dbReference type="ChEBI" id="CHEBI:16452"/>
        <dbReference type="ChEBI" id="CHEBI:17544"/>
        <dbReference type="ChEBI" id="CHEBI:43474"/>
        <dbReference type="ChEBI" id="CHEBI:58702"/>
        <dbReference type="EC" id="4.1.1.31"/>
    </reaction>
</comment>
<evidence type="ECO:0000256" key="7">
    <source>
        <dbReference type="ARBA" id="ARBA00023239"/>
    </source>
</evidence>
<dbReference type="GO" id="GO:0006107">
    <property type="term" value="P:oxaloacetate metabolic process"/>
    <property type="evidence" value="ECO:0007669"/>
    <property type="project" value="UniProtKB-UniRule"/>
</dbReference>
<evidence type="ECO:0000256" key="11">
    <source>
        <dbReference type="PROSITE-ProRule" id="PRU10111"/>
    </source>
</evidence>
<dbReference type="EC" id="4.1.1.31" evidence="4 10"/>
<evidence type="ECO:0000256" key="2">
    <source>
        <dbReference type="ARBA" id="ARBA00003670"/>
    </source>
</evidence>
<dbReference type="Pfam" id="PF00311">
    <property type="entry name" value="PEPcase"/>
    <property type="match status" value="1"/>
</dbReference>
<dbReference type="RefSeq" id="WP_093665022.1">
    <property type="nucleotide sequence ID" value="NZ_FOCF01000003.1"/>
</dbReference>
<keyword evidence="15" id="KW-1185">Reference proteome</keyword>
<keyword evidence="8 10" id="KW-0120">Carbon dioxide fixation</keyword>
<gene>
    <name evidence="10" type="primary">ppc</name>
    <name evidence="14" type="ORF">SAMN05192583_1496</name>
</gene>
<feature type="region of interest" description="Disordered" evidence="13">
    <location>
        <begin position="1"/>
        <end position="25"/>
    </location>
</feature>
<dbReference type="EMBL" id="FOCF01000003">
    <property type="protein sequence ID" value="SEM91242.1"/>
    <property type="molecule type" value="Genomic_DNA"/>
</dbReference>
<evidence type="ECO:0000256" key="12">
    <source>
        <dbReference type="PROSITE-ProRule" id="PRU10112"/>
    </source>
</evidence>
<dbReference type="PRINTS" id="PR00150">
    <property type="entry name" value="PEPCARBXLASE"/>
</dbReference>
<dbReference type="InterPro" id="IPR015813">
    <property type="entry name" value="Pyrv/PenolPyrv_kinase-like_dom"/>
</dbReference>
<dbReference type="OrthoDB" id="9768133at2"/>
<dbReference type="PROSITE" id="PS00781">
    <property type="entry name" value="PEPCASE_1"/>
    <property type="match status" value="1"/>
</dbReference>
<dbReference type="Gene3D" id="1.20.1440.90">
    <property type="entry name" value="Phosphoenolpyruvate/pyruvate domain"/>
    <property type="match status" value="1"/>
</dbReference>
<evidence type="ECO:0000256" key="3">
    <source>
        <dbReference type="ARBA" id="ARBA00008346"/>
    </source>
</evidence>
<organism evidence="14 15">
    <name type="scientific">Sphingomonas gellani</name>
    <dbReference type="NCBI Taxonomy" id="1166340"/>
    <lineage>
        <taxon>Bacteria</taxon>
        <taxon>Pseudomonadati</taxon>
        <taxon>Pseudomonadota</taxon>
        <taxon>Alphaproteobacteria</taxon>
        <taxon>Sphingomonadales</taxon>
        <taxon>Sphingomonadaceae</taxon>
        <taxon>Sphingomonas</taxon>
    </lineage>
</organism>
<protein>
    <recommendedName>
        <fullName evidence="5 10">Phosphoenolpyruvate carboxylase</fullName>
        <shortName evidence="10">PEPC</shortName>
        <shortName evidence="10">PEPCase</shortName>
        <ecNumber evidence="4 10">4.1.1.31</ecNumber>
    </recommendedName>
</protein>
<dbReference type="GO" id="GO:0000287">
    <property type="term" value="F:magnesium ion binding"/>
    <property type="evidence" value="ECO:0007669"/>
    <property type="project" value="UniProtKB-UniRule"/>
</dbReference>
<comment type="subunit">
    <text evidence="10">Homotetramer.</text>
</comment>
<dbReference type="Proteomes" id="UP000199206">
    <property type="component" value="Unassembled WGS sequence"/>
</dbReference>
<comment type="function">
    <text evidence="2 10">Forms oxaloacetate, a four-carbon dicarboxylic acid source for the tricarboxylic acid cycle.</text>
</comment>
<evidence type="ECO:0000256" key="13">
    <source>
        <dbReference type="SAM" id="MobiDB-lite"/>
    </source>
</evidence>
<dbReference type="GO" id="GO:0006099">
    <property type="term" value="P:tricarboxylic acid cycle"/>
    <property type="evidence" value="ECO:0007669"/>
    <property type="project" value="InterPro"/>
</dbReference>
<evidence type="ECO:0000256" key="5">
    <source>
        <dbReference type="ARBA" id="ARBA00022419"/>
    </source>
</evidence>
<dbReference type="InterPro" id="IPR022805">
    <property type="entry name" value="PEP_COase_bac/pln-type"/>
</dbReference>
<evidence type="ECO:0000256" key="10">
    <source>
        <dbReference type="HAMAP-Rule" id="MF_00595"/>
    </source>
</evidence>
<dbReference type="HAMAP" id="MF_00595">
    <property type="entry name" value="PEPcase_type1"/>
    <property type="match status" value="1"/>
</dbReference>
<comment type="cofactor">
    <cofactor evidence="1 10">
        <name>Mg(2+)</name>
        <dbReference type="ChEBI" id="CHEBI:18420"/>
    </cofactor>
</comment>
<feature type="compositionally biased region" description="Basic and acidic residues" evidence="13">
    <location>
        <begin position="9"/>
        <end position="18"/>
    </location>
</feature>
<evidence type="ECO:0000313" key="15">
    <source>
        <dbReference type="Proteomes" id="UP000199206"/>
    </source>
</evidence>
<evidence type="ECO:0000256" key="8">
    <source>
        <dbReference type="ARBA" id="ARBA00023300"/>
    </source>
</evidence>
<feature type="active site" evidence="10 11">
    <location>
        <position position="149"/>
    </location>
</feature>
<feature type="active site" evidence="10 12">
    <location>
        <position position="575"/>
    </location>
</feature>
<dbReference type="GO" id="GO:0008964">
    <property type="term" value="F:phosphoenolpyruvate carboxylase activity"/>
    <property type="evidence" value="ECO:0007669"/>
    <property type="project" value="UniProtKB-UniRule"/>
</dbReference>
<dbReference type="AlphaFoldDB" id="A0A1H8C8F3"/>
<dbReference type="GO" id="GO:0015977">
    <property type="term" value="P:carbon fixation"/>
    <property type="evidence" value="ECO:0007669"/>
    <property type="project" value="UniProtKB-UniRule"/>
</dbReference>
<comment type="similarity">
    <text evidence="3 10">Belongs to the PEPCase type 1 family.</text>
</comment>
<dbReference type="PROSITE" id="PS00393">
    <property type="entry name" value="PEPCASE_2"/>
    <property type="match status" value="1"/>
</dbReference>
<name>A0A1H8C8F3_9SPHN</name>
<evidence type="ECO:0000256" key="9">
    <source>
        <dbReference type="ARBA" id="ARBA00048995"/>
    </source>
</evidence>
<dbReference type="STRING" id="1166340.SAMN05192583_1496"/>
<dbReference type="InterPro" id="IPR018129">
    <property type="entry name" value="PEP_COase_Lys_AS"/>
</dbReference>
<sequence>MATSASPTRPDDHNDDRPASTSPALSNNADIRYLGALLGDVIRAYGGEALFNATETIRRASVERHRGGDADAAELELGRLNLDETLDFVRGFMLFSMLANLAEDRQGISAEPGADIASALARLADHGVGRDAAVALLDGALVAPVLTAHPTEVRRKSMIDHRNRIAELMAMRDAGRTETPDGDGIDDAIGRQIALLWQTRVLRRERLYVTDEVETALSYLRDVFIPALPALYQRWDRALGHRVPPFLKPGSWIGGDRDGNPFVTAASLDTALGRAGETVLGAYLDGLHALGAELSISDEHMAIDPAVAALAAASGDDAPSRADEPYRRAVSGIYARLAATFRHLTGKTPPRPGPLKGEPYADPAAFRADLVAIARGLASGGDGTLASAGALGRLIRSVEVFGFHLATLDLRQNSAVHERTVAELLAVAGVEADYAALDEDARVALLRRELANARPLVSRYANYSEETRGELAIFDAAARAHARLGPDCIVRSIVSMAKSVSDLLEVNLLLKEAGLYRPGDTPHAAVQAVPLFETIGDLEAAPAIMTAWFALPEVAATVRGRGHQEVMIGYSDSNKDGGYLTSTWSLSQASTALKPVFEAAGVTMQLFHGRGGAVGRGGGSSFAAILAQPPGTVQGRIRITEQGEVIAGKYGTRDAAMINLEAMASATLLASLEPESLSAPDSQRFAQAMDAMSATAFGAYRGLVYDTPGFRTFFRQMTPIGEIAGLKIGSRPASRKKSDAIEDLRAIPWVFSWAQARVMLPGWYGVGHAIAAGDKGLLSEMADSWPFFAASLANMEMVLAKSDMAIAARYAELVEDDALKPIFATIRDGWNQAHDGLLAITGQSRLLERHPALDASIRLRLPYIEPLNLLQIELMKRHRAGEDDPRIAEGILLSINAIATGLRNSG</sequence>
<dbReference type="NCBIfam" id="NF000584">
    <property type="entry name" value="PRK00009.1"/>
    <property type="match status" value="1"/>
</dbReference>
<dbReference type="PANTHER" id="PTHR30523">
    <property type="entry name" value="PHOSPHOENOLPYRUVATE CARBOXYLASE"/>
    <property type="match status" value="1"/>
</dbReference>
<evidence type="ECO:0000256" key="1">
    <source>
        <dbReference type="ARBA" id="ARBA00001946"/>
    </source>
</evidence>